<reference evidence="2 3" key="1">
    <citation type="journal article" date="2012" name="Proc. Natl. Acad. Sci. U.S.A.">
        <title>Comparative genomics of Ceriporiopsis subvermispora and Phanerochaete chrysosporium provide insight into selective ligninolysis.</title>
        <authorList>
            <person name="Fernandez-Fueyo E."/>
            <person name="Ruiz-Duenas F.J."/>
            <person name="Ferreira P."/>
            <person name="Floudas D."/>
            <person name="Hibbett D.S."/>
            <person name="Canessa P."/>
            <person name="Larrondo L.F."/>
            <person name="James T.Y."/>
            <person name="Seelenfreund D."/>
            <person name="Lobos S."/>
            <person name="Polanco R."/>
            <person name="Tello M."/>
            <person name="Honda Y."/>
            <person name="Watanabe T."/>
            <person name="Watanabe T."/>
            <person name="Ryu J.S."/>
            <person name="Kubicek C.P."/>
            <person name="Schmoll M."/>
            <person name="Gaskell J."/>
            <person name="Hammel K.E."/>
            <person name="St John F.J."/>
            <person name="Vanden Wymelenberg A."/>
            <person name="Sabat G."/>
            <person name="Splinter BonDurant S."/>
            <person name="Syed K."/>
            <person name="Yadav J.S."/>
            <person name="Doddapaneni H."/>
            <person name="Subramanian V."/>
            <person name="Lavin J.L."/>
            <person name="Oguiza J.A."/>
            <person name="Perez G."/>
            <person name="Pisabarro A.G."/>
            <person name="Ramirez L."/>
            <person name="Santoyo F."/>
            <person name="Master E."/>
            <person name="Coutinho P.M."/>
            <person name="Henrissat B."/>
            <person name="Lombard V."/>
            <person name="Magnuson J.K."/>
            <person name="Kuees U."/>
            <person name="Hori C."/>
            <person name="Igarashi K."/>
            <person name="Samejima M."/>
            <person name="Held B.W."/>
            <person name="Barry K.W."/>
            <person name="LaButti K.M."/>
            <person name="Lapidus A."/>
            <person name="Lindquist E.A."/>
            <person name="Lucas S.M."/>
            <person name="Riley R."/>
            <person name="Salamov A.A."/>
            <person name="Hoffmeister D."/>
            <person name="Schwenk D."/>
            <person name="Hadar Y."/>
            <person name="Yarden O."/>
            <person name="de Vries R.P."/>
            <person name="Wiebenga A."/>
            <person name="Stenlid J."/>
            <person name="Eastwood D."/>
            <person name="Grigoriev I.V."/>
            <person name="Berka R.M."/>
            <person name="Blanchette R.A."/>
            <person name="Kersten P."/>
            <person name="Martinez A.T."/>
            <person name="Vicuna R."/>
            <person name="Cullen D."/>
        </authorList>
    </citation>
    <scope>NUCLEOTIDE SEQUENCE [LARGE SCALE GENOMIC DNA]</scope>
    <source>
        <strain evidence="2 3">B</strain>
    </source>
</reference>
<gene>
    <name evidence="2" type="ORF">CERSUDRAFT_117093</name>
</gene>
<proteinExistence type="predicted"/>
<evidence type="ECO:0000313" key="2">
    <source>
        <dbReference type="EMBL" id="EMD34194.1"/>
    </source>
</evidence>
<accession>M2PE99</accession>
<evidence type="ECO:0000313" key="3">
    <source>
        <dbReference type="Proteomes" id="UP000016930"/>
    </source>
</evidence>
<dbReference type="AlphaFoldDB" id="M2PE99"/>
<keyword evidence="3" id="KW-1185">Reference proteome</keyword>
<dbReference type="HOGENOM" id="CLU_2037781_0_0_1"/>
<organism evidence="2 3">
    <name type="scientific">Ceriporiopsis subvermispora (strain B)</name>
    <name type="common">White-rot fungus</name>
    <name type="synonym">Gelatoporia subvermispora</name>
    <dbReference type="NCBI Taxonomy" id="914234"/>
    <lineage>
        <taxon>Eukaryota</taxon>
        <taxon>Fungi</taxon>
        <taxon>Dikarya</taxon>
        <taxon>Basidiomycota</taxon>
        <taxon>Agaricomycotina</taxon>
        <taxon>Agaricomycetes</taxon>
        <taxon>Polyporales</taxon>
        <taxon>Gelatoporiaceae</taxon>
        <taxon>Gelatoporia</taxon>
    </lineage>
</organism>
<feature type="compositionally biased region" description="Basic and acidic residues" evidence="1">
    <location>
        <begin position="1"/>
        <end position="19"/>
    </location>
</feature>
<dbReference type="EMBL" id="KB445803">
    <property type="protein sequence ID" value="EMD34194.1"/>
    <property type="molecule type" value="Genomic_DNA"/>
</dbReference>
<sequence>MHVVLENRDRSSETVKEPRLPSAQLLRTKSSFSGADTAHYLRTSRGTYLLHDTTDLCSSGEKRANYTERSMLIAAFRFTTCPSPLHLGAGSCHAQSLPDLDISQCTESWTVFHGEIVVTAC</sequence>
<feature type="region of interest" description="Disordered" evidence="1">
    <location>
        <begin position="1"/>
        <end position="20"/>
    </location>
</feature>
<evidence type="ECO:0000256" key="1">
    <source>
        <dbReference type="SAM" id="MobiDB-lite"/>
    </source>
</evidence>
<name>M2PE99_CERS8</name>
<dbReference type="Proteomes" id="UP000016930">
    <property type="component" value="Unassembled WGS sequence"/>
</dbReference>
<protein>
    <submittedName>
        <fullName evidence="2">Uncharacterized protein</fullName>
    </submittedName>
</protein>